<dbReference type="OrthoDB" id="9789668at2"/>
<comment type="subcellular location">
    <subcellularLocation>
        <location evidence="2">Cytoplasm</location>
    </subcellularLocation>
</comment>
<dbReference type="EMBL" id="FWXK01000002">
    <property type="protein sequence ID" value="SMC31506.1"/>
    <property type="molecule type" value="Genomic_DNA"/>
</dbReference>
<keyword evidence="2" id="KW-0963">Cytoplasm</keyword>
<dbReference type="RefSeq" id="WP_084097973.1">
    <property type="nucleotide sequence ID" value="NZ_FWXK01000002.1"/>
</dbReference>
<dbReference type="GO" id="GO:0005737">
    <property type="term" value="C:cytoplasm"/>
    <property type="evidence" value="ECO:0007669"/>
    <property type="project" value="UniProtKB-SubCell"/>
</dbReference>
<evidence type="ECO:0000313" key="4">
    <source>
        <dbReference type="EMBL" id="SMC31506.1"/>
    </source>
</evidence>
<dbReference type="InterPro" id="IPR014729">
    <property type="entry name" value="Rossmann-like_a/b/a_fold"/>
</dbReference>
<comment type="similarity">
    <text evidence="1 2">Belongs to the universal stress protein A family.</text>
</comment>
<dbReference type="PIRSF" id="PIRSF006276">
    <property type="entry name" value="UspA"/>
    <property type="match status" value="1"/>
</dbReference>
<dbReference type="InterPro" id="IPR006015">
    <property type="entry name" value="Universal_stress_UspA"/>
</dbReference>
<dbReference type="STRING" id="371602.SAMN04487984_0379"/>
<keyword evidence="5" id="KW-1185">Reference proteome</keyword>
<dbReference type="CDD" id="cd00293">
    <property type="entry name" value="USP-like"/>
    <property type="match status" value="1"/>
</dbReference>
<protein>
    <recommendedName>
        <fullName evidence="2">Universal stress protein</fullName>
    </recommendedName>
</protein>
<dbReference type="Pfam" id="PF00582">
    <property type="entry name" value="Usp"/>
    <property type="match status" value="1"/>
</dbReference>
<sequence>MYQEYKRILVPIDGSDEAEKAFQKAVQAALRNEGILDIAHVIDTRTMQTGDKYDTRYTIELVEQAKQLLADYEAFAKEHGVKEVYTHLEFGLPKQTIAHDLSESCGCELIMMGATGLSTLERIVMGSVSAYVIRNAPCDVLIVRTDLENQ</sequence>
<evidence type="ECO:0000259" key="3">
    <source>
        <dbReference type="Pfam" id="PF00582"/>
    </source>
</evidence>
<dbReference type="PANTHER" id="PTHR46268:SF6">
    <property type="entry name" value="UNIVERSAL STRESS PROTEIN UP12"/>
    <property type="match status" value="1"/>
</dbReference>
<organism evidence="4 5">
    <name type="scientific">Aerococcus suis</name>
    <dbReference type="NCBI Taxonomy" id="371602"/>
    <lineage>
        <taxon>Bacteria</taxon>
        <taxon>Bacillati</taxon>
        <taxon>Bacillota</taxon>
        <taxon>Bacilli</taxon>
        <taxon>Lactobacillales</taxon>
        <taxon>Aerococcaceae</taxon>
        <taxon>Aerococcus</taxon>
    </lineage>
</organism>
<dbReference type="PRINTS" id="PR01438">
    <property type="entry name" value="UNVRSLSTRESS"/>
</dbReference>
<dbReference type="PANTHER" id="PTHR46268">
    <property type="entry name" value="STRESS RESPONSE PROTEIN NHAX"/>
    <property type="match status" value="1"/>
</dbReference>
<proteinExistence type="inferred from homology"/>
<dbReference type="SUPFAM" id="SSF52402">
    <property type="entry name" value="Adenine nucleotide alpha hydrolases-like"/>
    <property type="match status" value="1"/>
</dbReference>
<feature type="domain" description="UspA" evidence="3">
    <location>
        <begin position="4"/>
        <end position="144"/>
    </location>
</feature>
<dbReference type="InterPro" id="IPR006016">
    <property type="entry name" value="UspA"/>
</dbReference>
<evidence type="ECO:0000313" key="5">
    <source>
        <dbReference type="Proteomes" id="UP000243884"/>
    </source>
</evidence>
<accession>A0A1W1Y5Q8</accession>
<name>A0A1W1Y5Q8_9LACT</name>
<reference evidence="5" key="1">
    <citation type="submission" date="2017-04" db="EMBL/GenBank/DDBJ databases">
        <authorList>
            <person name="Varghese N."/>
            <person name="Submissions S."/>
        </authorList>
    </citation>
    <scope>NUCLEOTIDE SEQUENCE [LARGE SCALE GENOMIC DNA]</scope>
    <source>
        <strain evidence="5">DSM 21500</strain>
    </source>
</reference>
<dbReference type="Gene3D" id="3.40.50.620">
    <property type="entry name" value="HUPs"/>
    <property type="match status" value="1"/>
</dbReference>
<dbReference type="Proteomes" id="UP000243884">
    <property type="component" value="Unassembled WGS sequence"/>
</dbReference>
<evidence type="ECO:0000256" key="1">
    <source>
        <dbReference type="ARBA" id="ARBA00008791"/>
    </source>
</evidence>
<gene>
    <name evidence="4" type="ORF">SAMN04487984_0379</name>
</gene>
<evidence type="ECO:0000256" key="2">
    <source>
        <dbReference type="PIRNR" id="PIRNR006276"/>
    </source>
</evidence>
<dbReference type="AlphaFoldDB" id="A0A1W1Y5Q8"/>